<dbReference type="AlphaFoldDB" id="A0AAV8UJL8"/>
<evidence type="ECO:0000256" key="5">
    <source>
        <dbReference type="ARBA" id="ARBA00023049"/>
    </source>
</evidence>
<evidence type="ECO:0000256" key="4">
    <source>
        <dbReference type="ARBA" id="ARBA00022801"/>
    </source>
</evidence>
<sequence length="193" mass="21802">MSGGEERHKVYQTSPEGDEKLLTQCMKWRDQALRKDRTVQFMFQSLARAGCTMPTERVWCEHCSPSLSGGYRPDGSVTLCSNNVFSQKHVAETMVHELIHAFDDCRAHIEWNNCEHLACSEVRAAALSGDCRFLNEIQRGNISIAGQFKRCVRRRAELSIKMSPACKATTTVATVDKVFNACLKDTEPFERIP</sequence>
<dbReference type="Proteomes" id="UP001157974">
    <property type="component" value="Unassembled WGS sequence"/>
</dbReference>
<evidence type="ECO:0000256" key="1">
    <source>
        <dbReference type="ARBA" id="ARBA00009915"/>
    </source>
</evidence>
<name>A0AAV8UJL8_9RHOD</name>
<dbReference type="GO" id="GO:0046872">
    <property type="term" value="F:metal ion binding"/>
    <property type="evidence" value="ECO:0007669"/>
    <property type="project" value="UniProtKB-KW"/>
</dbReference>
<dbReference type="EC" id="3.4.24.-" evidence="6"/>
<evidence type="ECO:0000256" key="6">
    <source>
        <dbReference type="RuleBase" id="RU364057"/>
    </source>
</evidence>
<keyword evidence="2 6" id="KW-0645">Protease</keyword>
<dbReference type="Pfam" id="PF09768">
    <property type="entry name" value="Peptidase_M76"/>
    <property type="match status" value="1"/>
</dbReference>
<reference evidence="7 8" key="1">
    <citation type="journal article" date="2023" name="Nat. Commun.">
        <title>Origin of minicircular mitochondrial genomes in red algae.</title>
        <authorList>
            <person name="Lee Y."/>
            <person name="Cho C.H."/>
            <person name="Lee Y.M."/>
            <person name="Park S.I."/>
            <person name="Yang J.H."/>
            <person name="West J.A."/>
            <person name="Bhattacharya D."/>
            <person name="Yoon H.S."/>
        </authorList>
    </citation>
    <scope>NUCLEOTIDE SEQUENCE [LARGE SCALE GENOMIC DNA]</scope>
    <source>
        <strain evidence="7 8">CCMP1338</strain>
        <tissue evidence="7">Whole cell</tissue>
    </source>
</reference>
<evidence type="ECO:0000313" key="8">
    <source>
        <dbReference type="Proteomes" id="UP001157974"/>
    </source>
</evidence>
<evidence type="ECO:0000313" key="7">
    <source>
        <dbReference type="EMBL" id="KAJ8902691.1"/>
    </source>
</evidence>
<dbReference type="GO" id="GO:0033615">
    <property type="term" value="P:mitochondrial proton-transporting ATP synthase complex assembly"/>
    <property type="evidence" value="ECO:0007669"/>
    <property type="project" value="TreeGrafter"/>
</dbReference>
<dbReference type="InterPro" id="IPR019165">
    <property type="entry name" value="Peptidase_M76_ATP23"/>
</dbReference>
<comment type="caution">
    <text evidence="7">The sequence shown here is derived from an EMBL/GenBank/DDBJ whole genome shotgun (WGS) entry which is preliminary data.</text>
</comment>
<proteinExistence type="inferred from homology"/>
<dbReference type="GO" id="GO:0034982">
    <property type="term" value="P:mitochondrial protein processing"/>
    <property type="evidence" value="ECO:0007669"/>
    <property type="project" value="TreeGrafter"/>
</dbReference>
<keyword evidence="3 6" id="KW-0479">Metal-binding</keyword>
<protein>
    <recommendedName>
        <fullName evidence="6">Mitochondrial inner membrane protease ATP23</fullName>
        <ecNumber evidence="6">3.4.24.-</ecNumber>
    </recommendedName>
</protein>
<dbReference type="GO" id="GO:0004222">
    <property type="term" value="F:metalloendopeptidase activity"/>
    <property type="evidence" value="ECO:0007669"/>
    <property type="project" value="InterPro"/>
</dbReference>
<keyword evidence="8" id="KW-1185">Reference proteome</keyword>
<dbReference type="EMBL" id="JAMWBK010000008">
    <property type="protein sequence ID" value="KAJ8902691.1"/>
    <property type="molecule type" value="Genomic_DNA"/>
</dbReference>
<keyword evidence="5 6" id="KW-0482">Metalloprotease</keyword>
<comment type="similarity">
    <text evidence="1 6">Belongs to the peptidase M76 family.</text>
</comment>
<organism evidence="7 8">
    <name type="scientific">Rhodosorus marinus</name>
    <dbReference type="NCBI Taxonomy" id="101924"/>
    <lineage>
        <taxon>Eukaryota</taxon>
        <taxon>Rhodophyta</taxon>
        <taxon>Stylonematophyceae</taxon>
        <taxon>Stylonematales</taxon>
        <taxon>Stylonemataceae</taxon>
        <taxon>Rhodosorus</taxon>
    </lineage>
</organism>
<gene>
    <name evidence="7" type="ORF">NDN08_006011</name>
</gene>
<evidence type="ECO:0000256" key="2">
    <source>
        <dbReference type="ARBA" id="ARBA00022670"/>
    </source>
</evidence>
<dbReference type="PANTHER" id="PTHR21711:SF0">
    <property type="entry name" value="MITOCHONDRIAL INNER MEMBRANE PROTEASE ATP23 HOMOLOG"/>
    <property type="match status" value="1"/>
</dbReference>
<accession>A0AAV8UJL8</accession>
<evidence type="ECO:0000256" key="3">
    <source>
        <dbReference type="ARBA" id="ARBA00022723"/>
    </source>
</evidence>
<dbReference type="PANTHER" id="PTHR21711">
    <property type="entry name" value="MITOCHONDRIAL INNER MEMBRANE PROTEASE"/>
    <property type="match status" value="1"/>
</dbReference>
<dbReference type="GO" id="GO:0005739">
    <property type="term" value="C:mitochondrion"/>
    <property type="evidence" value="ECO:0007669"/>
    <property type="project" value="GOC"/>
</dbReference>
<keyword evidence="4 6" id="KW-0378">Hydrolase</keyword>